<keyword evidence="4 7" id="KW-0812">Transmembrane</keyword>
<feature type="domain" description="ABC transmembrane type-1" evidence="8">
    <location>
        <begin position="77"/>
        <end position="266"/>
    </location>
</feature>
<evidence type="ECO:0000256" key="1">
    <source>
        <dbReference type="ARBA" id="ARBA00004651"/>
    </source>
</evidence>
<evidence type="ECO:0000256" key="7">
    <source>
        <dbReference type="RuleBase" id="RU363032"/>
    </source>
</evidence>
<evidence type="ECO:0000259" key="8">
    <source>
        <dbReference type="PROSITE" id="PS50928"/>
    </source>
</evidence>
<evidence type="ECO:0000256" key="2">
    <source>
        <dbReference type="ARBA" id="ARBA00022448"/>
    </source>
</evidence>
<evidence type="ECO:0000313" key="10">
    <source>
        <dbReference type="Proteomes" id="UP000309673"/>
    </source>
</evidence>
<dbReference type="SUPFAM" id="SSF161098">
    <property type="entry name" value="MetI-like"/>
    <property type="match status" value="1"/>
</dbReference>
<keyword evidence="2 7" id="KW-0813">Transport</keyword>
<dbReference type="InterPro" id="IPR035906">
    <property type="entry name" value="MetI-like_sf"/>
</dbReference>
<organism evidence="9 10">
    <name type="scientific">Cohnella pontilimi</name>
    <dbReference type="NCBI Taxonomy" id="2564100"/>
    <lineage>
        <taxon>Bacteria</taxon>
        <taxon>Bacillati</taxon>
        <taxon>Bacillota</taxon>
        <taxon>Bacilli</taxon>
        <taxon>Bacillales</taxon>
        <taxon>Paenibacillaceae</taxon>
        <taxon>Cohnella</taxon>
    </lineage>
</organism>
<evidence type="ECO:0000256" key="5">
    <source>
        <dbReference type="ARBA" id="ARBA00022989"/>
    </source>
</evidence>
<feature type="transmembrane region" description="Helical" evidence="7">
    <location>
        <begin position="245"/>
        <end position="266"/>
    </location>
</feature>
<proteinExistence type="inferred from homology"/>
<dbReference type="GO" id="GO:0005886">
    <property type="term" value="C:plasma membrane"/>
    <property type="evidence" value="ECO:0007669"/>
    <property type="project" value="UniProtKB-SubCell"/>
</dbReference>
<dbReference type="PANTHER" id="PTHR43744:SF12">
    <property type="entry name" value="ABC TRANSPORTER PERMEASE PROTEIN MG189-RELATED"/>
    <property type="match status" value="1"/>
</dbReference>
<keyword evidence="3" id="KW-1003">Cell membrane</keyword>
<feature type="transmembrane region" description="Helical" evidence="7">
    <location>
        <begin position="187"/>
        <end position="212"/>
    </location>
</feature>
<keyword evidence="5 7" id="KW-1133">Transmembrane helix</keyword>
<sequence>MVQLAADSLKRRSGHLWVHAVLLLGSVFMVVPFLWMLSTSLKTYAESMQVPPVWIPSDWHFDNYSKVLETVNFTRYYWNTFFMTAGRTIGQLLLCSLAAYAFACLRFPGKSIIFVAMLSVLMIPSQVVMIPSFVIMRNLDWLDTFYVLIIPGIFSAFGTFLLRQFFMGLPKELEEAAKIDGSSYFGIYWRIYLPLSSSALVSLAIFTILASWNDLQWPLIMTSEESMRVLSIGISSFQGQHATDYPLLMAAAVMATIPIILIFIFFQRYFIEGIAMSGIKG</sequence>
<reference evidence="9 10" key="1">
    <citation type="submission" date="2019-04" db="EMBL/GenBank/DDBJ databases">
        <title>Cohnella sp. nov., isolated from soil.</title>
        <authorList>
            <person name="Kim W."/>
        </authorList>
    </citation>
    <scope>NUCLEOTIDE SEQUENCE [LARGE SCALE GENOMIC DNA]</scope>
    <source>
        <strain evidence="9 10">CAU 1483</strain>
    </source>
</reference>
<dbReference type="PROSITE" id="PS50928">
    <property type="entry name" value="ABC_TM1"/>
    <property type="match status" value="1"/>
</dbReference>
<feature type="transmembrane region" description="Helical" evidence="7">
    <location>
        <begin position="16"/>
        <end position="37"/>
    </location>
</feature>
<comment type="similarity">
    <text evidence="7">Belongs to the binding-protein-dependent transport system permease family.</text>
</comment>
<evidence type="ECO:0000256" key="3">
    <source>
        <dbReference type="ARBA" id="ARBA00022475"/>
    </source>
</evidence>
<dbReference type="AlphaFoldDB" id="A0A4V5LSQ6"/>
<evidence type="ECO:0000313" key="9">
    <source>
        <dbReference type="EMBL" id="TJY44029.1"/>
    </source>
</evidence>
<feature type="transmembrane region" description="Helical" evidence="7">
    <location>
        <begin position="76"/>
        <end position="100"/>
    </location>
</feature>
<keyword evidence="6 7" id="KW-0472">Membrane</keyword>
<dbReference type="RefSeq" id="WP_136775749.1">
    <property type="nucleotide sequence ID" value="NZ_SUPK01000001.1"/>
</dbReference>
<dbReference type="Pfam" id="PF00528">
    <property type="entry name" value="BPD_transp_1"/>
    <property type="match status" value="1"/>
</dbReference>
<dbReference type="GO" id="GO:0055085">
    <property type="term" value="P:transmembrane transport"/>
    <property type="evidence" value="ECO:0007669"/>
    <property type="project" value="InterPro"/>
</dbReference>
<comment type="caution">
    <text evidence="9">The sequence shown here is derived from an EMBL/GenBank/DDBJ whole genome shotgun (WGS) entry which is preliminary data.</text>
</comment>
<dbReference type="CDD" id="cd06261">
    <property type="entry name" value="TM_PBP2"/>
    <property type="match status" value="1"/>
</dbReference>
<feature type="transmembrane region" description="Helical" evidence="7">
    <location>
        <begin position="145"/>
        <end position="166"/>
    </location>
</feature>
<dbReference type="InterPro" id="IPR000515">
    <property type="entry name" value="MetI-like"/>
</dbReference>
<dbReference type="PANTHER" id="PTHR43744">
    <property type="entry name" value="ABC TRANSPORTER PERMEASE PROTEIN MG189-RELATED-RELATED"/>
    <property type="match status" value="1"/>
</dbReference>
<keyword evidence="10" id="KW-1185">Reference proteome</keyword>
<evidence type="ECO:0000256" key="4">
    <source>
        <dbReference type="ARBA" id="ARBA00022692"/>
    </source>
</evidence>
<feature type="transmembrane region" description="Helical" evidence="7">
    <location>
        <begin position="112"/>
        <end position="133"/>
    </location>
</feature>
<dbReference type="OrthoDB" id="9771544at2"/>
<accession>A0A4V5LSQ6</accession>
<comment type="subcellular location">
    <subcellularLocation>
        <location evidence="1 7">Cell membrane</location>
        <topology evidence="1 7">Multi-pass membrane protein</topology>
    </subcellularLocation>
</comment>
<name>A0A4V5LSQ6_9BACL</name>
<dbReference type="Gene3D" id="1.10.3720.10">
    <property type="entry name" value="MetI-like"/>
    <property type="match status" value="1"/>
</dbReference>
<protein>
    <submittedName>
        <fullName evidence="9">Carbohydrate ABC transporter permease</fullName>
    </submittedName>
</protein>
<dbReference type="EMBL" id="SUPK01000001">
    <property type="protein sequence ID" value="TJY44029.1"/>
    <property type="molecule type" value="Genomic_DNA"/>
</dbReference>
<evidence type="ECO:0000256" key="6">
    <source>
        <dbReference type="ARBA" id="ARBA00023136"/>
    </source>
</evidence>
<dbReference type="Proteomes" id="UP000309673">
    <property type="component" value="Unassembled WGS sequence"/>
</dbReference>
<gene>
    <name evidence="9" type="ORF">E5161_01125</name>
</gene>